<evidence type="ECO:0000313" key="2">
    <source>
        <dbReference type="Proteomes" id="UP000034805"/>
    </source>
</evidence>
<dbReference type="AlphaFoldDB" id="A0A0P7U2K7"/>
<dbReference type="EMBL" id="JARO02004509">
    <property type="protein sequence ID" value="KPP68395.1"/>
    <property type="molecule type" value="Genomic_DNA"/>
</dbReference>
<evidence type="ECO:0000313" key="1">
    <source>
        <dbReference type="EMBL" id="KPP68395.1"/>
    </source>
</evidence>
<dbReference type="Proteomes" id="UP000034805">
    <property type="component" value="Unassembled WGS sequence"/>
</dbReference>
<gene>
    <name evidence="1" type="ORF">Z043_112932</name>
</gene>
<name>A0A0P7U2K7_SCLFO</name>
<protein>
    <submittedName>
        <fullName evidence="1">Uncharacterized protein</fullName>
    </submittedName>
</protein>
<comment type="caution">
    <text evidence="1">The sequence shown here is derived from an EMBL/GenBank/DDBJ whole genome shotgun (WGS) entry which is preliminary data.</text>
</comment>
<accession>A0A0P7U2K7</accession>
<reference evidence="1 2" key="1">
    <citation type="submission" date="2015-08" db="EMBL/GenBank/DDBJ databases">
        <title>The genome of the Asian arowana (Scleropages formosus).</title>
        <authorList>
            <person name="Tan M.H."/>
            <person name="Gan H.M."/>
            <person name="Croft L.J."/>
            <person name="Austin C.M."/>
        </authorList>
    </citation>
    <scope>NUCLEOTIDE SEQUENCE [LARGE SCALE GENOMIC DNA]</scope>
    <source>
        <strain evidence="1">Aro1</strain>
    </source>
</reference>
<organism evidence="1 2">
    <name type="scientific">Scleropages formosus</name>
    <name type="common">Asian bonytongue</name>
    <name type="synonym">Osteoglossum formosum</name>
    <dbReference type="NCBI Taxonomy" id="113540"/>
    <lineage>
        <taxon>Eukaryota</taxon>
        <taxon>Metazoa</taxon>
        <taxon>Chordata</taxon>
        <taxon>Craniata</taxon>
        <taxon>Vertebrata</taxon>
        <taxon>Euteleostomi</taxon>
        <taxon>Actinopterygii</taxon>
        <taxon>Neopterygii</taxon>
        <taxon>Teleostei</taxon>
        <taxon>Osteoglossocephala</taxon>
        <taxon>Osteoglossomorpha</taxon>
        <taxon>Osteoglossiformes</taxon>
        <taxon>Osteoglossidae</taxon>
        <taxon>Scleropages</taxon>
    </lineage>
</organism>
<proteinExistence type="predicted"/>
<sequence length="103" mass="11006">MCPLSHGTRALSPRFRSYSFYFHEPLVGLDWTAVDTAITHVVQEEGSEKQVEPQEDHAVVTQDATDDLGGSAGAPAEPGGAISYSTSLEGQLCVVAQCTMSTY</sequence>